<feature type="compositionally biased region" description="Basic and acidic residues" evidence="1">
    <location>
        <begin position="97"/>
        <end position="117"/>
    </location>
</feature>
<dbReference type="EMBL" id="MQUQ01000007">
    <property type="protein sequence ID" value="OLZ51650.1"/>
    <property type="molecule type" value="Genomic_DNA"/>
</dbReference>
<comment type="caution">
    <text evidence="2">The sequence shown here is derived from an EMBL/GenBank/DDBJ whole genome shotgun (WGS) entry which is preliminary data.</text>
</comment>
<reference evidence="2 3" key="1">
    <citation type="submission" date="2016-01" db="EMBL/GenBank/DDBJ databases">
        <title>Amycolatopsis coloradensis genome sequencing and assembly.</title>
        <authorList>
            <person name="Mayilraj S."/>
        </authorList>
    </citation>
    <scope>NUCLEOTIDE SEQUENCE [LARGE SCALE GENOMIC DNA]</scope>
    <source>
        <strain evidence="2 3">DSM 44225</strain>
    </source>
</reference>
<feature type="region of interest" description="Disordered" evidence="1">
    <location>
        <begin position="91"/>
        <end position="117"/>
    </location>
</feature>
<evidence type="ECO:0000313" key="2">
    <source>
        <dbReference type="EMBL" id="OLZ51650.1"/>
    </source>
</evidence>
<keyword evidence="3" id="KW-1185">Reference proteome</keyword>
<dbReference type="RefSeq" id="WP_076161234.1">
    <property type="nucleotide sequence ID" value="NZ_MQUQ01000007.1"/>
</dbReference>
<dbReference type="STRING" id="76021.BS329_15400"/>
<gene>
    <name evidence="2" type="ORF">BS329_15400</name>
</gene>
<dbReference type="Proteomes" id="UP000187486">
    <property type="component" value="Unassembled WGS sequence"/>
</dbReference>
<dbReference type="AlphaFoldDB" id="A0A1R0KU71"/>
<name>A0A1R0KU71_9PSEU</name>
<accession>A0A1R0KU71</accession>
<proteinExistence type="predicted"/>
<evidence type="ECO:0000256" key="1">
    <source>
        <dbReference type="SAM" id="MobiDB-lite"/>
    </source>
</evidence>
<sequence>MTLYFHLDDEQPEERHPFIVRLGRLTFRLRRCRATDLHGSSVTTTPERQSRDDHPAEQVPVLLSSTADASTAVLNGPDTWQAPGLAAAELAARSGMRHSEPARLPTRREESIEHLNL</sequence>
<protein>
    <submittedName>
        <fullName evidence="2">Uncharacterized protein</fullName>
    </submittedName>
</protein>
<evidence type="ECO:0000313" key="3">
    <source>
        <dbReference type="Proteomes" id="UP000187486"/>
    </source>
</evidence>
<feature type="region of interest" description="Disordered" evidence="1">
    <location>
        <begin position="36"/>
        <end position="58"/>
    </location>
</feature>
<feature type="compositionally biased region" description="Polar residues" evidence="1">
    <location>
        <begin position="38"/>
        <end position="47"/>
    </location>
</feature>
<organism evidence="2 3">
    <name type="scientific">Amycolatopsis coloradensis</name>
    <dbReference type="NCBI Taxonomy" id="76021"/>
    <lineage>
        <taxon>Bacteria</taxon>
        <taxon>Bacillati</taxon>
        <taxon>Actinomycetota</taxon>
        <taxon>Actinomycetes</taxon>
        <taxon>Pseudonocardiales</taxon>
        <taxon>Pseudonocardiaceae</taxon>
        <taxon>Amycolatopsis</taxon>
    </lineage>
</organism>